<dbReference type="FunCoup" id="A0A7E5W4A8">
    <property type="interactions" value="28"/>
</dbReference>
<evidence type="ECO:0000256" key="5">
    <source>
        <dbReference type="ARBA" id="ARBA00010617"/>
    </source>
</evidence>
<proteinExistence type="inferred from homology"/>
<feature type="signal peptide" evidence="16">
    <location>
        <begin position="1"/>
        <end position="21"/>
    </location>
</feature>
<dbReference type="Proteomes" id="UP000322000">
    <property type="component" value="Chromosome 1"/>
</dbReference>
<keyword evidence="13" id="KW-0472">Membrane</keyword>
<gene>
    <name evidence="18" type="primary">LOC113499159</name>
</gene>
<keyword evidence="16" id="KW-0732">Signal</keyword>
<evidence type="ECO:0000256" key="3">
    <source>
        <dbReference type="ARBA" id="ARBA00004174"/>
    </source>
</evidence>
<comment type="cofactor">
    <cofactor evidence="1 14">
        <name>heme</name>
        <dbReference type="ChEBI" id="CHEBI:30413"/>
    </cofactor>
</comment>
<evidence type="ECO:0000256" key="13">
    <source>
        <dbReference type="ARBA" id="ARBA00023136"/>
    </source>
</evidence>
<dbReference type="PANTHER" id="PTHR24300">
    <property type="entry name" value="CYTOCHROME P450 508A4-RELATED"/>
    <property type="match status" value="1"/>
</dbReference>
<keyword evidence="9" id="KW-0492">Microsome</keyword>
<dbReference type="Pfam" id="PF00067">
    <property type="entry name" value="p450"/>
    <property type="match status" value="1"/>
</dbReference>
<keyword evidence="7 14" id="KW-0479">Metal-binding</keyword>
<dbReference type="AlphaFoldDB" id="A0A7E5W4A8"/>
<dbReference type="RefSeq" id="XP_026735352.1">
    <property type="nucleotide sequence ID" value="XM_026879551.1"/>
</dbReference>
<dbReference type="KEGG" id="tnl:113499159"/>
<dbReference type="PRINTS" id="PR00385">
    <property type="entry name" value="P450"/>
</dbReference>
<dbReference type="SUPFAM" id="SSF48264">
    <property type="entry name" value="Cytochrome P450"/>
    <property type="match status" value="1"/>
</dbReference>
<comment type="subcellular location">
    <subcellularLocation>
        <location evidence="4">Endoplasmic reticulum membrane</location>
        <topology evidence="4">Peripheral membrane protein</topology>
    </subcellularLocation>
    <subcellularLocation>
        <location evidence="3">Microsome membrane</location>
        <topology evidence="3">Peripheral membrane protein</topology>
    </subcellularLocation>
</comment>
<evidence type="ECO:0000256" key="6">
    <source>
        <dbReference type="ARBA" id="ARBA00022617"/>
    </source>
</evidence>
<evidence type="ECO:0000256" key="10">
    <source>
        <dbReference type="ARBA" id="ARBA00023002"/>
    </source>
</evidence>
<evidence type="ECO:0000256" key="9">
    <source>
        <dbReference type="ARBA" id="ARBA00022848"/>
    </source>
</evidence>
<keyword evidence="17" id="KW-1185">Reference proteome</keyword>
<evidence type="ECO:0000313" key="18">
    <source>
        <dbReference type="RefSeq" id="XP_026735352.1"/>
    </source>
</evidence>
<dbReference type="PRINTS" id="PR00463">
    <property type="entry name" value="EP450I"/>
</dbReference>
<keyword evidence="12 15" id="KW-0503">Monooxygenase</keyword>
<dbReference type="InterPro" id="IPR036396">
    <property type="entry name" value="Cyt_P450_sf"/>
</dbReference>
<dbReference type="InterPro" id="IPR001128">
    <property type="entry name" value="Cyt_P450"/>
</dbReference>
<evidence type="ECO:0000256" key="4">
    <source>
        <dbReference type="ARBA" id="ARBA00004406"/>
    </source>
</evidence>
<keyword evidence="8" id="KW-0256">Endoplasmic reticulum</keyword>
<dbReference type="InterPro" id="IPR017972">
    <property type="entry name" value="Cyt_P450_CS"/>
</dbReference>
<evidence type="ECO:0000256" key="14">
    <source>
        <dbReference type="PIRSR" id="PIRSR602401-1"/>
    </source>
</evidence>
<dbReference type="CTD" id="100127103"/>
<feature type="binding site" description="axial binding residue" evidence="14">
    <location>
        <position position="433"/>
    </location>
    <ligand>
        <name>heme</name>
        <dbReference type="ChEBI" id="CHEBI:30413"/>
    </ligand>
    <ligandPart>
        <name>Fe</name>
        <dbReference type="ChEBI" id="CHEBI:18248"/>
    </ligandPart>
</feature>
<comment type="similarity">
    <text evidence="5 15">Belongs to the cytochrome P450 family.</text>
</comment>
<accession>A0A7E5W4A8</accession>
<evidence type="ECO:0000256" key="1">
    <source>
        <dbReference type="ARBA" id="ARBA00001971"/>
    </source>
</evidence>
<comment type="function">
    <text evidence="2">May be involved in the metabolism of insect hormones and in the breakdown of synthetic insecticides.</text>
</comment>
<dbReference type="InParanoid" id="A0A7E5W4A8"/>
<evidence type="ECO:0000256" key="15">
    <source>
        <dbReference type="RuleBase" id="RU000461"/>
    </source>
</evidence>
<keyword evidence="10 15" id="KW-0560">Oxidoreductase</keyword>
<keyword evidence="11 14" id="KW-0408">Iron</keyword>
<dbReference type="GO" id="GO:0006082">
    <property type="term" value="P:organic acid metabolic process"/>
    <property type="evidence" value="ECO:0007669"/>
    <property type="project" value="TreeGrafter"/>
</dbReference>
<evidence type="ECO:0000256" key="16">
    <source>
        <dbReference type="SAM" id="SignalP"/>
    </source>
</evidence>
<dbReference type="GO" id="GO:0008395">
    <property type="term" value="F:steroid hydroxylase activity"/>
    <property type="evidence" value="ECO:0007669"/>
    <property type="project" value="TreeGrafter"/>
</dbReference>
<dbReference type="InterPro" id="IPR002401">
    <property type="entry name" value="Cyt_P450_E_grp-I"/>
</dbReference>
<evidence type="ECO:0000256" key="8">
    <source>
        <dbReference type="ARBA" id="ARBA00022824"/>
    </source>
</evidence>
<keyword evidence="6 14" id="KW-0349">Heme</keyword>
<feature type="chain" id="PRO_5028920119" evidence="16">
    <location>
        <begin position="22"/>
        <end position="487"/>
    </location>
</feature>
<reference evidence="18" key="1">
    <citation type="submission" date="2025-08" db="UniProtKB">
        <authorList>
            <consortium name="RefSeq"/>
        </authorList>
    </citation>
    <scope>IDENTIFICATION</scope>
</reference>
<protein>
    <submittedName>
        <fullName evidence="18">Probable cytochrome P450 305a1</fullName>
    </submittedName>
</protein>
<dbReference type="GO" id="GO:0020037">
    <property type="term" value="F:heme binding"/>
    <property type="evidence" value="ECO:0007669"/>
    <property type="project" value="InterPro"/>
</dbReference>
<dbReference type="OrthoDB" id="3934656at2759"/>
<evidence type="ECO:0000256" key="7">
    <source>
        <dbReference type="ARBA" id="ARBA00022723"/>
    </source>
</evidence>
<dbReference type="PROSITE" id="PS00086">
    <property type="entry name" value="CYTOCHROME_P450"/>
    <property type="match status" value="1"/>
</dbReference>
<organism evidence="17 18">
    <name type="scientific">Trichoplusia ni</name>
    <name type="common">Cabbage looper</name>
    <dbReference type="NCBI Taxonomy" id="7111"/>
    <lineage>
        <taxon>Eukaryota</taxon>
        <taxon>Metazoa</taxon>
        <taxon>Ecdysozoa</taxon>
        <taxon>Arthropoda</taxon>
        <taxon>Hexapoda</taxon>
        <taxon>Insecta</taxon>
        <taxon>Pterygota</taxon>
        <taxon>Neoptera</taxon>
        <taxon>Endopterygota</taxon>
        <taxon>Lepidoptera</taxon>
        <taxon>Glossata</taxon>
        <taxon>Ditrysia</taxon>
        <taxon>Noctuoidea</taxon>
        <taxon>Noctuidae</taxon>
        <taxon>Plusiinae</taxon>
        <taxon>Trichoplusia</taxon>
    </lineage>
</organism>
<evidence type="ECO:0000256" key="12">
    <source>
        <dbReference type="ARBA" id="ARBA00023033"/>
    </source>
</evidence>
<dbReference type="PANTHER" id="PTHR24300:SF376">
    <property type="entry name" value="CYTOCHROME P450 15A1"/>
    <property type="match status" value="1"/>
</dbReference>
<sequence length="487" mass="55574">MISTFLVLFAVTLILYMFVSTIKPKRFPPGPVWYPFIGSSGILQKLSKQLGSEFKACLELSRQYSTNVLGLKTSSELLIVVFGVKNVRQVFNNSEFDSRPHNFFSRLRCLGLTNRGITFANGEIWKEHRQFTVKNLKHVGYGKTRMEMEIQNELSKTVEFIKKNNSQSINLVNLLSESVMNVLWTYVAGEPIKEDKLKYLLDLFRKRGKAFSVGGGLLNQIPWSRFVIPEMSGYTLITKINQEISQIIEEAIEKHKTKQVEGKDFIYLFLEEMNTTKSPTFTEEQLKIVCLDLLIAGSHTTSNLLGFAFLKALKSPDIQEKIYNEINSLIGDRMPCWNDSNRLIYTSAFIQEVHRYYTIVPMAGPRLLQRDTCIDGYLVPEGSTILISLADICHDPELWGDPHVFRPERFIDERGMLKNSDHMYPFGLGRRRCPGDSLAKSFIFITLVGILQKYRIQCSNGTLPSDVPSIGILSSPKPYTAEFTLRK</sequence>
<dbReference type="GO" id="GO:0006805">
    <property type="term" value="P:xenobiotic metabolic process"/>
    <property type="evidence" value="ECO:0007669"/>
    <property type="project" value="TreeGrafter"/>
</dbReference>
<evidence type="ECO:0000256" key="2">
    <source>
        <dbReference type="ARBA" id="ARBA00003690"/>
    </source>
</evidence>
<evidence type="ECO:0000313" key="17">
    <source>
        <dbReference type="Proteomes" id="UP000322000"/>
    </source>
</evidence>
<dbReference type="InterPro" id="IPR050182">
    <property type="entry name" value="Cytochrome_P450_fam2"/>
</dbReference>
<dbReference type="GO" id="GO:0016712">
    <property type="term" value="F:oxidoreductase activity, acting on paired donors, with incorporation or reduction of molecular oxygen, reduced flavin or flavoprotein as one donor, and incorporation of one atom of oxygen"/>
    <property type="evidence" value="ECO:0007669"/>
    <property type="project" value="TreeGrafter"/>
</dbReference>
<dbReference type="GO" id="GO:0005789">
    <property type="term" value="C:endoplasmic reticulum membrane"/>
    <property type="evidence" value="ECO:0007669"/>
    <property type="project" value="UniProtKB-SubCell"/>
</dbReference>
<dbReference type="FunFam" id="1.10.630.10:FF:000238">
    <property type="entry name" value="Cytochrome P450 2A6"/>
    <property type="match status" value="1"/>
</dbReference>
<evidence type="ECO:0000256" key="11">
    <source>
        <dbReference type="ARBA" id="ARBA00023004"/>
    </source>
</evidence>
<dbReference type="GO" id="GO:0005506">
    <property type="term" value="F:iron ion binding"/>
    <property type="evidence" value="ECO:0007669"/>
    <property type="project" value="InterPro"/>
</dbReference>
<dbReference type="GeneID" id="113499159"/>
<dbReference type="Gene3D" id="1.10.630.10">
    <property type="entry name" value="Cytochrome P450"/>
    <property type="match status" value="1"/>
</dbReference>
<name>A0A7E5W4A8_TRINI</name>